<dbReference type="InterPro" id="IPR000182">
    <property type="entry name" value="GNAT_dom"/>
</dbReference>
<proteinExistence type="predicted"/>
<dbReference type="PANTHER" id="PTHR43420">
    <property type="entry name" value="ACETYLTRANSFERASE"/>
    <property type="match status" value="1"/>
</dbReference>
<accession>A0A934MYN7</accession>
<feature type="domain" description="N-acetyltransferase" evidence="3">
    <location>
        <begin position="7"/>
        <end position="188"/>
    </location>
</feature>
<reference evidence="4" key="1">
    <citation type="submission" date="2020-12" db="EMBL/GenBank/DDBJ databases">
        <title>Marinomonas arctica sp. nov., a psychrotolerant bacterium isolated from the Arctic.</title>
        <authorList>
            <person name="Zhang Y."/>
        </authorList>
    </citation>
    <scope>NUCLEOTIDE SEQUENCE</scope>
    <source>
        <strain evidence="4">C1424</strain>
    </source>
</reference>
<dbReference type="GO" id="GO:0016747">
    <property type="term" value="F:acyltransferase activity, transferring groups other than amino-acyl groups"/>
    <property type="evidence" value="ECO:0007669"/>
    <property type="project" value="InterPro"/>
</dbReference>
<dbReference type="PANTHER" id="PTHR43420:SF52">
    <property type="entry name" value="N-ACETYLTRANSFERASE YODP"/>
    <property type="match status" value="1"/>
</dbReference>
<comment type="caution">
    <text evidence="4">The sequence shown here is derived from an EMBL/GenBank/DDBJ whole genome shotgun (WGS) entry which is preliminary data.</text>
</comment>
<evidence type="ECO:0000313" key="4">
    <source>
        <dbReference type="EMBL" id="MBJ7536650.1"/>
    </source>
</evidence>
<dbReference type="PROSITE" id="PS51186">
    <property type="entry name" value="GNAT"/>
    <property type="match status" value="1"/>
</dbReference>
<dbReference type="Proteomes" id="UP000628710">
    <property type="component" value="Unassembled WGS sequence"/>
</dbReference>
<name>A0A934MYN7_9GAMM</name>
<dbReference type="InterPro" id="IPR016181">
    <property type="entry name" value="Acyl_CoA_acyltransferase"/>
</dbReference>
<dbReference type="EMBL" id="JAEMNX010000002">
    <property type="protein sequence ID" value="MBJ7536650.1"/>
    <property type="molecule type" value="Genomic_DNA"/>
</dbReference>
<evidence type="ECO:0000259" key="3">
    <source>
        <dbReference type="PROSITE" id="PS51186"/>
    </source>
</evidence>
<evidence type="ECO:0000256" key="2">
    <source>
        <dbReference type="ARBA" id="ARBA00023315"/>
    </source>
</evidence>
<keyword evidence="5" id="KW-1185">Reference proteome</keyword>
<dbReference type="SUPFAM" id="SSF55729">
    <property type="entry name" value="Acyl-CoA N-acyltransferases (Nat)"/>
    <property type="match status" value="1"/>
</dbReference>
<keyword evidence="2" id="KW-0012">Acyltransferase</keyword>
<dbReference type="Gene3D" id="3.40.630.30">
    <property type="match status" value="1"/>
</dbReference>
<dbReference type="RefSeq" id="WP_199466829.1">
    <property type="nucleotide sequence ID" value="NZ_JAEMNX010000002.1"/>
</dbReference>
<dbReference type="AlphaFoldDB" id="A0A934MYN7"/>
<evidence type="ECO:0000313" key="5">
    <source>
        <dbReference type="Proteomes" id="UP000628710"/>
    </source>
</evidence>
<keyword evidence="1" id="KW-0808">Transferase</keyword>
<evidence type="ECO:0000256" key="1">
    <source>
        <dbReference type="ARBA" id="ARBA00022679"/>
    </source>
</evidence>
<dbReference type="CDD" id="cd04301">
    <property type="entry name" value="NAT_SF"/>
    <property type="match status" value="1"/>
</dbReference>
<dbReference type="Pfam" id="PF00583">
    <property type="entry name" value="Acetyltransf_1"/>
    <property type="match status" value="1"/>
</dbReference>
<protein>
    <submittedName>
        <fullName evidence="4">GNAT family N-acetyltransferase</fullName>
    </submittedName>
</protein>
<gene>
    <name evidence="4" type="ORF">I8J31_03040</name>
</gene>
<organism evidence="4 5">
    <name type="scientific">Marinomonas transparens</name>
    <dbReference type="NCBI Taxonomy" id="2795388"/>
    <lineage>
        <taxon>Bacteria</taxon>
        <taxon>Pseudomonadati</taxon>
        <taxon>Pseudomonadota</taxon>
        <taxon>Gammaproteobacteria</taxon>
        <taxon>Oceanospirillales</taxon>
        <taxon>Oceanospirillaceae</taxon>
        <taxon>Marinomonas</taxon>
    </lineage>
</organism>
<dbReference type="InterPro" id="IPR050680">
    <property type="entry name" value="YpeA/RimI_acetyltransf"/>
</dbReference>
<sequence>MYCLNLQVMHGIPDNLQDSAFQLYLNELKRHTSTLAISDEQLIKLLVLSLDWRFALAAVKDNHVVGLAGYQCKAGSFTGGASPVQLLRCLGIRTFFRLNRSHLAASRKAQPKELLHDGLIVSVDYRRQGVAMRLLNALRIHAEQANFTQMRLDVTEHNLPAIALYQKMGYQADHQKANGHWVYRRHLNSAVHWSEMSSEQ</sequence>